<dbReference type="AlphaFoldDB" id="A0A6J4VHK1"/>
<sequence length="109" mass="12406">EAHHRHRPGRGLPGADRGAGRGRPPLHQGQHHRLLPPNRQQQPPDRRRGREGGDDHGHPAAHVPPPDPDCRPLLARAGAGPPLHARELRGRGWRRRRLRRQRRPLRQTV</sequence>
<protein>
    <submittedName>
        <fullName evidence="2">Protein from nitrogen regulatory protein P-II (GLNB) family, ortholog YAAQ B. subtilis</fullName>
    </submittedName>
</protein>
<feature type="compositionally biased region" description="Basic residues" evidence="1">
    <location>
        <begin position="91"/>
        <end position="109"/>
    </location>
</feature>
<feature type="compositionally biased region" description="Basic and acidic residues" evidence="1">
    <location>
        <begin position="44"/>
        <end position="58"/>
    </location>
</feature>
<proteinExistence type="predicted"/>
<gene>
    <name evidence="2" type="ORF">AVDCRST_MAG19-3731</name>
</gene>
<feature type="non-terminal residue" evidence="2">
    <location>
        <position position="109"/>
    </location>
</feature>
<evidence type="ECO:0000256" key="1">
    <source>
        <dbReference type="SAM" id="MobiDB-lite"/>
    </source>
</evidence>
<evidence type="ECO:0000313" key="2">
    <source>
        <dbReference type="EMBL" id="CAA9579735.1"/>
    </source>
</evidence>
<accession>A0A6J4VHK1</accession>
<reference evidence="2" key="1">
    <citation type="submission" date="2020-02" db="EMBL/GenBank/DDBJ databases">
        <authorList>
            <person name="Meier V. D."/>
        </authorList>
    </citation>
    <scope>NUCLEOTIDE SEQUENCE</scope>
    <source>
        <strain evidence="2">AVDCRST_MAG19</strain>
    </source>
</reference>
<dbReference type="EMBL" id="CADCWL010000209">
    <property type="protein sequence ID" value="CAA9579735.1"/>
    <property type="molecule type" value="Genomic_DNA"/>
</dbReference>
<name>A0A6J4VHK1_9BACT</name>
<feature type="region of interest" description="Disordered" evidence="1">
    <location>
        <begin position="1"/>
        <end position="109"/>
    </location>
</feature>
<feature type="non-terminal residue" evidence="2">
    <location>
        <position position="1"/>
    </location>
</feature>
<organism evidence="2">
    <name type="scientific">uncultured Thermomicrobiales bacterium</name>
    <dbReference type="NCBI Taxonomy" id="1645740"/>
    <lineage>
        <taxon>Bacteria</taxon>
        <taxon>Pseudomonadati</taxon>
        <taxon>Thermomicrobiota</taxon>
        <taxon>Thermomicrobia</taxon>
        <taxon>Thermomicrobiales</taxon>
        <taxon>environmental samples</taxon>
    </lineage>
</organism>